<evidence type="ECO:0000256" key="4">
    <source>
        <dbReference type="ARBA" id="ARBA00022679"/>
    </source>
</evidence>
<dbReference type="Gene3D" id="3.40.50.720">
    <property type="entry name" value="NAD(P)-binding Rossmann-like Domain"/>
    <property type="match status" value="2"/>
</dbReference>
<dbReference type="InterPro" id="IPR045886">
    <property type="entry name" value="ThiF/MoeB/HesA"/>
</dbReference>
<dbReference type="InterPro" id="IPR035985">
    <property type="entry name" value="Ubiquitin-activating_enz"/>
</dbReference>
<dbReference type="FunFam" id="3.40.50.720:FF:001293">
    <property type="entry name" value="NEDD8-activating enzyme E1 regulatory subunit"/>
    <property type="match status" value="1"/>
</dbReference>
<dbReference type="GO" id="GO:0019781">
    <property type="term" value="F:NEDD8 activating enzyme activity"/>
    <property type="evidence" value="ECO:0007669"/>
    <property type="project" value="UniProtKB-UniRule"/>
</dbReference>
<dbReference type="PIRSF" id="PIRSF039099">
    <property type="entry name" value="APP-BP1"/>
    <property type="match status" value="1"/>
</dbReference>
<comment type="caution">
    <text evidence="11">The sequence shown here is derived from an EMBL/GenBank/DDBJ whole genome shotgun (WGS) entry which is preliminary data.</text>
</comment>
<comment type="similarity">
    <text evidence="2 8">Belongs to the ubiquitin-activating E1 family. ULA1 subfamily.</text>
</comment>
<evidence type="ECO:0000313" key="11">
    <source>
        <dbReference type="EMBL" id="PIC38051.1"/>
    </source>
</evidence>
<dbReference type="EMBL" id="PDUG01000003">
    <property type="protein sequence ID" value="PIC38051.1"/>
    <property type="molecule type" value="Genomic_DNA"/>
</dbReference>
<dbReference type="GO" id="GO:0005524">
    <property type="term" value="F:ATP binding"/>
    <property type="evidence" value="ECO:0007669"/>
    <property type="project" value="UniProtKB-KW"/>
</dbReference>
<evidence type="ECO:0000256" key="5">
    <source>
        <dbReference type="ARBA" id="ARBA00022741"/>
    </source>
</evidence>
<dbReference type="GO" id="GO:0005737">
    <property type="term" value="C:cytoplasm"/>
    <property type="evidence" value="ECO:0007669"/>
    <property type="project" value="TreeGrafter"/>
</dbReference>
<evidence type="ECO:0000256" key="3">
    <source>
        <dbReference type="ARBA" id="ARBA00015407"/>
    </source>
</evidence>
<evidence type="ECO:0000313" key="12">
    <source>
        <dbReference type="Proteomes" id="UP000230233"/>
    </source>
</evidence>
<evidence type="ECO:0000256" key="7">
    <source>
        <dbReference type="ARBA" id="ARBA00022840"/>
    </source>
</evidence>
<evidence type="ECO:0000256" key="1">
    <source>
        <dbReference type="ARBA" id="ARBA00005032"/>
    </source>
</evidence>
<keyword evidence="7" id="KW-0067">ATP-binding</keyword>
<dbReference type="InterPro" id="IPR030667">
    <property type="entry name" value="APP-BP1"/>
</dbReference>
<dbReference type="Pfam" id="PF00899">
    <property type="entry name" value="ThiF"/>
    <property type="match status" value="1"/>
</dbReference>
<dbReference type="InterPro" id="IPR000594">
    <property type="entry name" value="ThiF_NAD_FAD-bd"/>
</dbReference>
<dbReference type="OrthoDB" id="1708823at2759"/>
<dbReference type="GO" id="GO:0016740">
    <property type="term" value="F:transferase activity"/>
    <property type="evidence" value="ECO:0007669"/>
    <property type="project" value="UniProtKB-KW"/>
</dbReference>
<dbReference type="Gene3D" id="1.20.1200.10">
    <property type="entry name" value="Cobalamin adenosyltransferase-like"/>
    <property type="match status" value="1"/>
</dbReference>
<keyword evidence="4" id="KW-0808">Transferase</keyword>
<protein>
    <recommendedName>
        <fullName evidence="3 8">NEDD8-activating enzyme E1 regulatory subunit</fullName>
    </recommendedName>
</protein>
<accession>A0A2G5UFC0</accession>
<evidence type="ECO:0000256" key="2">
    <source>
        <dbReference type="ARBA" id="ARBA00006868"/>
    </source>
</evidence>
<proteinExistence type="inferred from homology"/>
<dbReference type="FunFam" id="3.40.50.720:FF:001230">
    <property type="entry name" value="NEDD8-activating enzyme E1 regulatory subunit"/>
    <property type="match status" value="1"/>
</dbReference>
<dbReference type="AlphaFoldDB" id="A0A2G5UFC0"/>
<dbReference type="STRING" id="1611254.A0A2G5UFC0"/>
<dbReference type="GO" id="GO:0045116">
    <property type="term" value="P:protein neddylation"/>
    <property type="evidence" value="ECO:0007669"/>
    <property type="project" value="UniProtKB-UniRule"/>
</dbReference>
<dbReference type="SUPFAM" id="SSF89028">
    <property type="entry name" value="Cobalamin adenosyltransferase-like"/>
    <property type="match status" value="1"/>
</dbReference>
<dbReference type="Proteomes" id="UP000230233">
    <property type="component" value="Chromosome III"/>
</dbReference>
<gene>
    <name evidence="11" type="primary">Cni-ula-1</name>
    <name evidence="11" type="synonym">Cnig_chr_III.g10191</name>
    <name evidence="11" type="ORF">B9Z55_010191</name>
</gene>
<sequence length="616" mass="69168">MFDVAMVEWINAEIDRYGDDLPAIRQFILSGGGVTSANLQYARAICRRAERSVVPLMREENIDPMALKFLNRMVTSKLFDPSNRYDRQVRLWGEEGQASIGSTSACVLGSDSLATETLKSLVLAGVQSFYIVDDARVEQADIGQNFFLHMDDIGRSRAEATLEKLTELNPSVLGSSSCQSSTALTQEDVEKLATFSVVVAVNQTEEVDAKFAQVLYDISVPFVCIKSCGLIGTIRICIKEHTIANSHEENPRPDLRLDAPFKKLTEMIAETDLNDMTIEQLRHTPYILLHFKALEEFRKQRNDENAFPTTTSDRKEIQNILLSFRRSKEDSGTKDSENFDEARAAVMRAFQKTTIGASVKSILTSSQCSTSTQPFWLICEALRRFVDANNGLLPLRGTLPDMTSDSSRYTRLATMFHEKALADAQEVLRFTREVEKERGVGDVISEEVCYRFCKNADRIRVQNGDLLDYSRETKEIVDKLREITVDEQTRAEKVDSATWILLMRAAGRFKKEKGRFPGTNGVPVSIDAQDLRKRVEALIKESVKENEDIEPILHNVTDSAIAEMCRFGAAELHVISSYVGGIASQEIIKLATNQYVPIDNTFVFDGHTQESATFKL</sequence>
<keyword evidence="5" id="KW-0547">Nucleotide-binding</keyword>
<keyword evidence="12" id="KW-1185">Reference proteome</keyword>
<comment type="pathway">
    <text evidence="1 8">Protein modification; protein neddylation.</text>
</comment>
<keyword evidence="6 8" id="KW-0833">Ubl conjugation pathway</keyword>
<dbReference type="InterPro" id="IPR036451">
    <property type="entry name" value="CblAdoTrfase-like_sf"/>
</dbReference>
<reference evidence="12" key="1">
    <citation type="submission" date="2017-10" db="EMBL/GenBank/DDBJ databases">
        <title>Rapid genome shrinkage in a self-fertile nematode reveals novel sperm competition proteins.</title>
        <authorList>
            <person name="Yin D."/>
            <person name="Schwarz E.M."/>
            <person name="Thomas C.G."/>
            <person name="Felde R.L."/>
            <person name="Korf I.F."/>
            <person name="Cutter A.D."/>
            <person name="Schartner C.M."/>
            <person name="Ralston E.J."/>
            <person name="Meyer B.J."/>
            <person name="Haag E.S."/>
        </authorList>
    </citation>
    <scope>NUCLEOTIDE SEQUENCE [LARGE SCALE GENOMIC DNA]</scope>
    <source>
        <strain evidence="12">JU1422</strain>
    </source>
</reference>
<dbReference type="CDD" id="cd01493">
    <property type="entry name" value="APPBP1_RUB"/>
    <property type="match status" value="1"/>
</dbReference>
<evidence type="ECO:0000259" key="9">
    <source>
        <dbReference type="Pfam" id="PF00899"/>
    </source>
</evidence>
<dbReference type="PANTHER" id="PTHR10953">
    <property type="entry name" value="UBIQUITIN-ACTIVATING ENZYME E1"/>
    <property type="match status" value="1"/>
</dbReference>
<evidence type="ECO:0000256" key="6">
    <source>
        <dbReference type="ARBA" id="ARBA00022786"/>
    </source>
</evidence>
<evidence type="ECO:0000259" key="10">
    <source>
        <dbReference type="Pfam" id="PF01923"/>
    </source>
</evidence>
<dbReference type="UniPathway" id="UPA00885"/>
<feature type="domain" description="THIF-type NAD/FAD binding fold" evidence="9">
    <location>
        <begin position="85"/>
        <end position="610"/>
    </location>
</feature>
<feature type="domain" description="Cobalamin adenosyltransferase-like" evidence="10">
    <location>
        <begin position="5"/>
        <end position="73"/>
    </location>
</feature>
<dbReference type="Pfam" id="PF01923">
    <property type="entry name" value="Cob_adeno_trans"/>
    <property type="match status" value="1"/>
</dbReference>
<dbReference type="SUPFAM" id="SSF69572">
    <property type="entry name" value="Activating enzymes of the ubiquitin-like proteins"/>
    <property type="match status" value="1"/>
</dbReference>
<name>A0A2G5UFC0_9PELO</name>
<evidence type="ECO:0000256" key="8">
    <source>
        <dbReference type="PIRNR" id="PIRNR039099"/>
    </source>
</evidence>
<organism evidence="11 12">
    <name type="scientific">Caenorhabditis nigoni</name>
    <dbReference type="NCBI Taxonomy" id="1611254"/>
    <lineage>
        <taxon>Eukaryota</taxon>
        <taxon>Metazoa</taxon>
        <taxon>Ecdysozoa</taxon>
        <taxon>Nematoda</taxon>
        <taxon>Chromadorea</taxon>
        <taxon>Rhabditida</taxon>
        <taxon>Rhabditina</taxon>
        <taxon>Rhabditomorpha</taxon>
        <taxon>Rhabditoidea</taxon>
        <taxon>Rhabditidae</taxon>
        <taxon>Peloderinae</taxon>
        <taxon>Caenorhabditis</taxon>
    </lineage>
</organism>
<dbReference type="PANTHER" id="PTHR10953:SF29">
    <property type="entry name" value="NEDD8-ACTIVATING ENZYME E1 REGULATORY SUBUNIT"/>
    <property type="match status" value="1"/>
</dbReference>
<dbReference type="InterPro" id="IPR016030">
    <property type="entry name" value="CblAdoTrfase-like"/>
</dbReference>